<evidence type="ECO:0000313" key="1">
    <source>
        <dbReference type="EMBL" id="KXT67103.1"/>
    </source>
</evidence>
<reference evidence="3 4" key="1">
    <citation type="submission" date="2016-01" db="EMBL/GenBank/DDBJ databases">
        <title>Highly variable Streptococcus oralis are common among viridans streptococci isolated from primates.</title>
        <authorList>
            <person name="Denapaite D."/>
            <person name="Rieger M."/>
            <person name="Koendgen S."/>
            <person name="Brueckner R."/>
            <person name="Ochigava I."/>
            <person name="Kappeler P."/>
            <person name="Maetz-Rensing K."/>
            <person name="Leendertz F."/>
            <person name="Hakenbeck R."/>
        </authorList>
    </citation>
    <scope>NUCLEOTIDE SEQUENCE [LARGE SCALE GENOMIC DNA]</scope>
    <source>
        <strain evidence="1 3">DD02</strain>
        <strain evidence="2 4">DD03</strain>
    </source>
</reference>
<comment type="caution">
    <text evidence="2">The sequence shown here is derived from an EMBL/GenBank/DDBJ whole genome shotgun (WGS) entry which is preliminary data.</text>
</comment>
<dbReference type="EMBL" id="LQXV01000382">
    <property type="protein sequence ID" value="KXU04439.1"/>
    <property type="molecule type" value="Genomic_DNA"/>
</dbReference>
<sequence length="63" mass="7163">MQIRAFKSEDAPQILALSSRFNEIDFLAYRDRDVMTQKQLELAQKSIASNASNIFVAESNGHF</sequence>
<dbReference type="PATRIC" id="fig|315405.11.peg.1773"/>
<dbReference type="EMBL" id="LQOF01000307">
    <property type="protein sequence ID" value="KXT67103.1"/>
    <property type="molecule type" value="Genomic_DNA"/>
</dbReference>
<dbReference type="AlphaFoldDB" id="A0A139QPI0"/>
<dbReference type="Proteomes" id="UP000071927">
    <property type="component" value="Unassembled WGS sequence"/>
</dbReference>
<dbReference type="RefSeq" id="WP_013642791.1">
    <property type="nucleotide sequence ID" value="NZ_KQ968749.1"/>
</dbReference>
<proteinExistence type="predicted"/>
<evidence type="ECO:0000313" key="3">
    <source>
        <dbReference type="Proteomes" id="UP000070198"/>
    </source>
</evidence>
<gene>
    <name evidence="1" type="ORF">SGADD02_01510</name>
    <name evidence="2" type="ORF">SGADD03_01846</name>
</gene>
<accession>A0A139QPI0</accession>
<evidence type="ECO:0000313" key="4">
    <source>
        <dbReference type="Proteomes" id="UP000071927"/>
    </source>
</evidence>
<organism evidence="2 4">
    <name type="scientific">Streptococcus gallolyticus</name>
    <dbReference type="NCBI Taxonomy" id="315405"/>
    <lineage>
        <taxon>Bacteria</taxon>
        <taxon>Bacillati</taxon>
        <taxon>Bacillota</taxon>
        <taxon>Bacilli</taxon>
        <taxon>Lactobacillales</taxon>
        <taxon>Streptococcaceae</taxon>
        <taxon>Streptococcus</taxon>
    </lineage>
</organism>
<protein>
    <submittedName>
        <fullName evidence="2">Uncharacterized protein</fullName>
    </submittedName>
</protein>
<name>A0A139QPI0_9STRE</name>
<dbReference type="Proteomes" id="UP000070198">
    <property type="component" value="Unassembled WGS sequence"/>
</dbReference>
<evidence type="ECO:0000313" key="2">
    <source>
        <dbReference type="EMBL" id="KXU04439.1"/>
    </source>
</evidence>